<sequence>MFDNFLGYRIILDYIADVIYCIDIFVQTRISYLNDGAFVTNIKVLAKRYLHSCTIWLDIFSIFPVNYLLNIWSKESYIRINRTLKVYRLFEFADWTLMRSSRPNVFRILKLIGTCIMLFHWNACIYLLISSQSATKAMTNDIAVWHFTYTKVANPVVPTCKISLKNYDGECGFNETGLDVQDRMEYIDKMMQYWQPRSIVLYVPNFVREYALSIYWSSMTLTTKGQQPSPETSLQDFFEIVDTLIGLLIFAIIVGSVGNVVSAMHRDQTEFQCLLDAIKQVDPSIQFRVLNCCQYMYEQGLDKDEKVY</sequence>
<evidence type="ECO:0000313" key="10">
    <source>
        <dbReference type="WBParaSite" id="DME_0000201601-mRNA-1"/>
    </source>
</evidence>
<protein>
    <submittedName>
        <fullName evidence="10">Ion_trans domain-containing protein</fullName>
    </submittedName>
</protein>
<keyword evidence="2 5" id="KW-0812">Transmembrane</keyword>
<keyword evidence="9" id="KW-1185">Reference proteome</keyword>
<dbReference type="PANTHER" id="PTHR45638">
    <property type="entry name" value="CYCLIC NUCLEOTIDE-GATED CATION CHANNEL SUBUNIT A"/>
    <property type="match status" value="1"/>
</dbReference>
<proteinExistence type="predicted"/>
<dbReference type="InterPro" id="IPR050866">
    <property type="entry name" value="CNG_cation_channel"/>
</dbReference>
<evidence type="ECO:0000259" key="6">
    <source>
        <dbReference type="Pfam" id="PF00520"/>
    </source>
</evidence>
<dbReference type="PANTHER" id="PTHR45638:SF14">
    <property type="entry name" value="CYCLIC NUCLEOTIDE-BINDING DOMAIN-CONTAINING PROTEIN"/>
    <property type="match status" value="1"/>
</dbReference>
<dbReference type="Proteomes" id="UP000038040">
    <property type="component" value="Unplaced"/>
</dbReference>
<dbReference type="GO" id="GO:0005886">
    <property type="term" value="C:plasma membrane"/>
    <property type="evidence" value="ECO:0007669"/>
    <property type="project" value="TreeGrafter"/>
</dbReference>
<feature type="transmembrane region" description="Helical" evidence="5">
    <location>
        <begin position="237"/>
        <end position="261"/>
    </location>
</feature>
<dbReference type="OrthoDB" id="421226at2759"/>
<dbReference type="InterPro" id="IPR005821">
    <property type="entry name" value="Ion_trans_dom"/>
</dbReference>
<dbReference type="EMBL" id="UYYG01001155">
    <property type="protein sequence ID" value="VDN56403.1"/>
    <property type="molecule type" value="Genomic_DNA"/>
</dbReference>
<organism evidence="8 10">
    <name type="scientific">Dracunculus medinensis</name>
    <name type="common">Guinea worm</name>
    <dbReference type="NCBI Taxonomy" id="318479"/>
    <lineage>
        <taxon>Eukaryota</taxon>
        <taxon>Metazoa</taxon>
        <taxon>Ecdysozoa</taxon>
        <taxon>Nematoda</taxon>
        <taxon>Chromadorea</taxon>
        <taxon>Rhabditida</taxon>
        <taxon>Spirurina</taxon>
        <taxon>Dracunculoidea</taxon>
        <taxon>Dracunculidae</taxon>
        <taxon>Dracunculus</taxon>
    </lineage>
</organism>
<name>A0A0N4U5A3_DRAME</name>
<evidence type="ECO:0000313" key="8">
    <source>
        <dbReference type="Proteomes" id="UP000038040"/>
    </source>
</evidence>
<dbReference type="Pfam" id="PF00520">
    <property type="entry name" value="Ion_trans"/>
    <property type="match status" value="1"/>
</dbReference>
<keyword evidence="3 5" id="KW-1133">Transmembrane helix</keyword>
<dbReference type="GO" id="GO:0030553">
    <property type="term" value="F:cGMP binding"/>
    <property type="evidence" value="ECO:0007669"/>
    <property type="project" value="TreeGrafter"/>
</dbReference>
<dbReference type="GO" id="GO:0005223">
    <property type="term" value="F:intracellularly cGMP-activated cation channel activity"/>
    <property type="evidence" value="ECO:0007669"/>
    <property type="project" value="TreeGrafter"/>
</dbReference>
<feature type="transmembrane region" description="Helical" evidence="5">
    <location>
        <begin position="108"/>
        <end position="129"/>
    </location>
</feature>
<accession>A0A0N4U5A3</accession>
<reference evidence="10" key="1">
    <citation type="submission" date="2017-02" db="UniProtKB">
        <authorList>
            <consortium name="WormBaseParasite"/>
        </authorList>
    </citation>
    <scope>IDENTIFICATION</scope>
</reference>
<dbReference type="Gene3D" id="1.10.287.70">
    <property type="match status" value="1"/>
</dbReference>
<gene>
    <name evidence="7" type="ORF">DME_LOCUS6376</name>
</gene>
<feature type="transmembrane region" description="Helical" evidence="5">
    <location>
        <begin position="6"/>
        <end position="28"/>
    </location>
</feature>
<evidence type="ECO:0000313" key="7">
    <source>
        <dbReference type="EMBL" id="VDN56403.1"/>
    </source>
</evidence>
<evidence type="ECO:0000256" key="3">
    <source>
        <dbReference type="ARBA" id="ARBA00022989"/>
    </source>
</evidence>
<dbReference type="STRING" id="318479.A0A0N4U5A3"/>
<dbReference type="GO" id="GO:0005222">
    <property type="term" value="F:intracellularly cAMP-activated cation channel activity"/>
    <property type="evidence" value="ECO:0007669"/>
    <property type="project" value="TreeGrafter"/>
</dbReference>
<evidence type="ECO:0000256" key="1">
    <source>
        <dbReference type="ARBA" id="ARBA00004141"/>
    </source>
</evidence>
<keyword evidence="4 5" id="KW-0472">Membrane</keyword>
<dbReference type="AlphaFoldDB" id="A0A0N4U5A3"/>
<feature type="transmembrane region" description="Helical" evidence="5">
    <location>
        <begin position="49"/>
        <end position="69"/>
    </location>
</feature>
<dbReference type="WBParaSite" id="DME_0000201601-mRNA-1">
    <property type="protein sequence ID" value="DME_0000201601-mRNA-1"/>
    <property type="gene ID" value="DME_0000201601"/>
</dbReference>
<evidence type="ECO:0000256" key="2">
    <source>
        <dbReference type="ARBA" id="ARBA00022692"/>
    </source>
</evidence>
<evidence type="ECO:0000256" key="4">
    <source>
        <dbReference type="ARBA" id="ARBA00023136"/>
    </source>
</evidence>
<dbReference type="GO" id="GO:0017071">
    <property type="term" value="C:intracellular cyclic nucleotide activated cation channel complex"/>
    <property type="evidence" value="ECO:0007669"/>
    <property type="project" value="TreeGrafter"/>
</dbReference>
<dbReference type="GO" id="GO:0044877">
    <property type="term" value="F:protein-containing complex binding"/>
    <property type="evidence" value="ECO:0007669"/>
    <property type="project" value="TreeGrafter"/>
</dbReference>
<dbReference type="Proteomes" id="UP000274756">
    <property type="component" value="Unassembled WGS sequence"/>
</dbReference>
<dbReference type="SUPFAM" id="SSF81324">
    <property type="entry name" value="Voltage-gated potassium channels"/>
    <property type="match status" value="1"/>
</dbReference>
<reference evidence="7 9" key="2">
    <citation type="submission" date="2018-11" db="EMBL/GenBank/DDBJ databases">
        <authorList>
            <consortium name="Pathogen Informatics"/>
        </authorList>
    </citation>
    <scope>NUCLEOTIDE SEQUENCE [LARGE SCALE GENOMIC DNA]</scope>
</reference>
<comment type="subcellular location">
    <subcellularLocation>
        <location evidence="1">Membrane</location>
        <topology evidence="1">Multi-pass membrane protein</topology>
    </subcellularLocation>
</comment>
<feature type="domain" description="Ion transport" evidence="6">
    <location>
        <begin position="11"/>
        <end position="268"/>
    </location>
</feature>
<evidence type="ECO:0000256" key="5">
    <source>
        <dbReference type="SAM" id="Phobius"/>
    </source>
</evidence>
<evidence type="ECO:0000313" key="9">
    <source>
        <dbReference type="Proteomes" id="UP000274756"/>
    </source>
</evidence>